<evidence type="ECO:0000256" key="4">
    <source>
        <dbReference type="ARBA" id="ARBA00022840"/>
    </source>
</evidence>
<dbReference type="InterPro" id="IPR003439">
    <property type="entry name" value="ABC_transporter-like_ATP-bd"/>
</dbReference>
<keyword evidence="2 7" id="KW-1003">Cell membrane</keyword>
<keyword evidence="3 7" id="KW-0547">Nucleotide-binding</keyword>
<dbReference type="GO" id="GO:0015417">
    <property type="term" value="F:ABC-type polyamine transporter activity"/>
    <property type="evidence" value="ECO:0007669"/>
    <property type="project" value="UniProtKB-EC"/>
</dbReference>
<organism evidence="9 10">
    <name type="scientific">Mobiluncus mulieris</name>
    <dbReference type="NCBI Taxonomy" id="2052"/>
    <lineage>
        <taxon>Bacteria</taxon>
        <taxon>Bacillati</taxon>
        <taxon>Actinomycetota</taxon>
        <taxon>Actinomycetes</taxon>
        <taxon>Actinomycetales</taxon>
        <taxon>Actinomycetaceae</taxon>
        <taxon>Mobiluncus</taxon>
    </lineage>
</organism>
<dbReference type="PROSITE" id="PS50893">
    <property type="entry name" value="ABC_TRANSPORTER_2"/>
    <property type="match status" value="1"/>
</dbReference>
<keyword evidence="1 7" id="KW-0813">Transport</keyword>
<evidence type="ECO:0000256" key="5">
    <source>
        <dbReference type="ARBA" id="ARBA00022967"/>
    </source>
</evidence>
<dbReference type="SUPFAM" id="SSF52540">
    <property type="entry name" value="P-loop containing nucleoside triphosphate hydrolases"/>
    <property type="match status" value="1"/>
</dbReference>
<comment type="subunit">
    <text evidence="7">The complex is composed of two ATP-binding proteins (PotA), two transmembrane proteins (PotB and PotC) and a solute-binding protein (PotD).</text>
</comment>
<dbReference type="InterPro" id="IPR008995">
    <property type="entry name" value="Mo/tungstate-bd_C_term_dom"/>
</dbReference>
<dbReference type="InterPro" id="IPR027417">
    <property type="entry name" value="P-loop_NTPase"/>
</dbReference>
<comment type="catalytic activity">
    <reaction evidence="7">
        <text>ATP + H2O + polyamine-[polyamine-binding protein]Side 1 = ADP + phosphate + polyamineSide 2 + [polyamine-binding protein]Side 1.</text>
        <dbReference type="EC" id="7.6.2.11"/>
    </reaction>
</comment>
<dbReference type="InterPro" id="IPR017871">
    <property type="entry name" value="ABC_transporter-like_CS"/>
</dbReference>
<evidence type="ECO:0000256" key="7">
    <source>
        <dbReference type="RuleBase" id="RU364083"/>
    </source>
</evidence>
<comment type="caution">
    <text evidence="9">The sequence shown here is derived from an EMBL/GenBank/DDBJ whole genome shotgun (WGS) entry which is preliminary data.</text>
</comment>
<dbReference type="GO" id="GO:0016887">
    <property type="term" value="F:ATP hydrolysis activity"/>
    <property type="evidence" value="ECO:0007669"/>
    <property type="project" value="InterPro"/>
</dbReference>
<dbReference type="SUPFAM" id="SSF50331">
    <property type="entry name" value="MOP-like"/>
    <property type="match status" value="1"/>
</dbReference>
<gene>
    <name evidence="7" type="primary">potA</name>
    <name evidence="9" type="ORF">HHJ77_03640</name>
</gene>
<dbReference type="InterPro" id="IPR013611">
    <property type="entry name" value="Transp-assoc_OB_typ2"/>
</dbReference>
<dbReference type="EC" id="7.6.2.11" evidence="7"/>
<evidence type="ECO:0000313" key="10">
    <source>
        <dbReference type="Proteomes" id="UP000575397"/>
    </source>
</evidence>
<comment type="similarity">
    <text evidence="7">Belongs to the ABC transporter superfamily. Spermidine/putrescine importer (TC 3.A.1.11.1) family.</text>
</comment>
<dbReference type="Gene3D" id="3.40.50.300">
    <property type="entry name" value="P-loop containing nucleotide triphosphate hydrolases"/>
    <property type="match status" value="1"/>
</dbReference>
<evidence type="ECO:0000259" key="8">
    <source>
        <dbReference type="PROSITE" id="PS50893"/>
    </source>
</evidence>
<reference evidence="9 10" key="1">
    <citation type="submission" date="2020-04" db="EMBL/GenBank/DDBJ databases">
        <title>Antimicrobial susceptibility and clonality of vaginal-derived multi-drug resistant Mobiluncus isolates in China.</title>
        <authorList>
            <person name="Zhang X."/>
        </authorList>
    </citation>
    <scope>NUCLEOTIDE SEQUENCE [LARGE SCALE GENOMIC DNA]</scope>
    <source>
        <strain evidence="9 10">12</strain>
    </source>
</reference>
<dbReference type="SMART" id="SM00382">
    <property type="entry name" value="AAA"/>
    <property type="match status" value="1"/>
</dbReference>
<dbReference type="GO" id="GO:0005524">
    <property type="term" value="F:ATP binding"/>
    <property type="evidence" value="ECO:0007669"/>
    <property type="project" value="UniProtKB-KW"/>
</dbReference>
<dbReference type="Pfam" id="PF08402">
    <property type="entry name" value="TOBE_2"/>
    <property type="match status" value="1"/>
</dbReference>
<dbReference type="EMBL" id="JABCUS010000006">
    <property type="protein sequence ID" value="NMX03050.1"/>
    <property type="molecule type" value="Genomic_DNA"/>
</dbReference>
<dbReference type="GO" id="GO:0055052">
    <property type="term" value="C:ATP-binding cassette (ABC) transporter complex, substrate-binding subunit-containing"/>
    <property type="evidence" value="ECO:0007669"/>
    <property type="project" value="TreeGrafter"/>
</dbReference>
<dbReference type="PANTHER" id="PTHR43875:SF15">
    <property type="entry name" value="TREHALOSE IMPORT ATP-BINDING PROTEIN SUGC"/>
    <property type="match status" value="1"/>
</dbReference>
<dbReference type="RefSeq" id="WP_169762381.1">
    <property type="nucleotide sequence ID" value="NZ_JABCUS010000006.1"/>
</dbReference>
<sequence>MAVTTNDETLGTPKTSGALQLIDLVKTFGAGDARVTAVDCVNLDIKPGEFITLLGPSGCGKTTTLRMIAGFENATSGKVMLDGEDMVKLPPNKRPMSMVFQSYALFPHLSVRQNVQYGLKLKKMPKQQMDNDVDVALTVMNLTMMADRAPNQLSGGQQQRVALARAMVMKPKVMLFDEPLSNLDAKLRVKMRTEIRRLQRRLGITSIYVTHDQSEAMSLSDRIVVMNAGRIEQIATPEEIYRRPASVFVADFVGRANFVSAEILEKPAVQDGDDTGKGVLVSVKALNQEVRVHAHPSALDAQHVTLLIRPESIRLKRPEGDSSPLVGTVQAAVFYGETVEYEVDTAYGTVVCVEADPDEDKIFQEGDKVAVSFETERAWLLRGEDGS</sequence>
<proteinExistence type="inferred from homology"/>
<dbReference type="InterPro" id="IPR005893">
    <property type="entry name" value="PotA-like"/>
</dbReference>
<dbReference type="InterPro" id="IPR047641">
    <property type="entry name" value="ABC_transpr_MalK/UgpC-like"/>
</dbReference>
<feature type="domain" description="ABC transporter" evidence="8">
    <location>
        <begin position="19"/>
        <end position="253"/>
    </location>
</feature>
<name>A0A7Y0USQ9_9ACTO</name>
<dbReference type="InterPro" id="IPR003593">
    <property type="entry name" value="AAA+_ATPase"/>
</dbReference>
<dbReference type="Proteomes" id="UP000575397">
    <property type="component" value="Unassembled WGS sequence"/>
</dbReference>
<keyword evidence="6 7" id="KW-0472">Membrane</keyword>
<evidence type="ECO:0000256" key="3">
    <source>
        <dbReference type="ARBA" id="ARBA00022741"/>
    </source>
</evidence>
<keyword evidence="5 7" id="KW-1278">Translocase</keyword>
<dbReference type="Gene3D" id="2.40.50.100">
    <property type="match status" value="1"/>
</dbReference>
<keyword evidence="4 7" id="KW-0067">ATP-binding</keyword>
<evidence type="ECO:0000256" key="1">
    <source>
        <dbReference type="ARBA" id="ARBA00022448"/>
    </source>
</evidence>
<comment type="function">
    <text evidence="7">Part of the ABC transporter complex PotABCD involved in spermidine/putrescine import. Responsible for energy coupling to the transport system.</text>
</comment>
<protein>
    <recommendedName>
        <fullName evidence="7">Spermidine/putrescine import ATP-binding protein PotA</fullName>
        <ecNumber evidence="7">7.6.2.11</ecNumber>
    </recommendedName>
</protein>
<evidence type="ECO:0000256" key="2">
    <source>
        <dbReference type="ARBA" id="ARBA00022475"/>
    </source>
</evidence>
<evidence type="ECO:0000313" key="9">
    <source>
        <dbReference type="EMBL" id="NMX03050.1"/>
    </source>
</evidence>
<dbReference type="NCBIfam" id="TIGR01187">
    <property type="entry name" value="potA"/>
    <property type="match status" value="1"/>
</dbReference>
<dbReference type="PANTHER" id="PTHR43875">
    <property type="entry name" value="MALTODEXTRIN IMPORT ATP-BINDING PROTEIN MSMX"/>
    <property type="match status" value="1"/>
</dbReference>
<dbReference type="PROSITE" id="PS00211">
    <property type="entry name" value="ABC_TRANSPORTER_1"/>
    <property type="match status" value="1"/>
</dbReference>
<dbReference type="Pfam" id="PF00005">
    <property type="entry name" value="ABC_tran"/>
    <property type="match status" value="1"/>
</dbReference>
<accession>A0A7Y0USQ9</accession>
<dbReference type="FunFam" id="3.40.50.300:FF:000042">
    <property type="entry name" value="Maltose/maltodextrin ABC transporter, ATP-binding protein"/>
    <property type="match status" value="1"/>
</dbReference>
<dbReference type="AlphaFoldDB" id="A0A7Y0USQ9"/>
<evidence type="ECO:0000256" key="6">
    <source>
        <dbReference type="ARBA" id="ARBA00023136"/>
    </source>
</evidence>